<protein>
    <submittedName>
        <fullName evidence="2">Uncharacterized protein</fullName>
    </submittedName>
</protein>
<evidence type="ECO:0000313" key="3">
    <source>
        <dbReference type="Proteomes" id="UP000623467"/>
    </source>
</evidence>
<feature type="region of interest" description="Disordered" evidence="1">
    <location>
        <begin position="1"/>
        <end position="24"/>
    </location>
</feature>
<evidence type="ECO:0000313" key="2">
    <source>
        <dbReference type="EMBL" id="KAF7328621.1"/>
    </source>
</evidence>
<proteinExistence type="predicted"/>
<accession>A0A8H6WSY8</accession>
<dbReference type="Proteomes" id="UP000623467">
    <property type="component" value="Unassembled WGS sequence"/>
</dbReference>
<dbReference type="OrthoDB" id="2999999at2759"/>
<keyword evidence="3" id="KW-1185">Reference proteome</keyword>
<evidence type="ECO:0000256" key="1">
    <source>
        <dbReference type="SAM" id="MobiDB-lite"/>
    </source>
</evidence>
<name>A0A8H6WSY8_9AGAR</name>
<sequence length="381" mass="42112">MDGVTNTANNAPPAPPPPPPVLHPKDYLVGPKTNFLPVHGWTSSSVLFNHLDENVNKIMGKPITSMAAVIVARDRPSDRAMGADMIADSIAKVGLTTEDDFTVIPPTPKDGDPDGPVLPHTNLIVCNLPQLRDKILADPSKAVVHTRRKDESDGFSFYLMQAYPDHSWYTGTYVGVSDRVTRPEFITALFRQLTSDPDVLKLIEDDHDRVPDAPDTTMAIRALLEYAEVKPGHVWMSSRRGPPQRQNAIHLYMPPPSMKSDPIKAWKEHLTSSSFAFVVDCRGRATPFKPSRAGRSRPMECTECLGLDHYKDDCPIINSPGFSAVHLNQAELDSVAVGTSLGTIRDKEGVDRDGFKTVSRRSGTGYNRRGFGYRGRRQGRF</sequence>
<feature type="compositionally biased region" description="Low complexity" evidence="1">
    <location>
        <begin position="1"/>
        <end position="11"/>
    </location>
</feature>
<comment type="caution">
    <text evidence="2">The sequence shown here is derived from an EMBL/GenBank/DDBJ whole genome shotgun (WGS) entry which is preliminary data.</text>
</comment>
<dbReference type="AlphaFoldDB" id="A0A8H6WSY8"/>
<gene>
    <name evidence="2" type="ORF">MSAN_02477200</name>
</gene>
<feature type="compositionally biased region" description="Pro residues" evidence="1">
    <location>
        <begin position="12"/>
        <end position="22"/>
    </location>
</feature>
<dbReference type="EMBL" id="JACAZH010000074">
    <property type="protein sequence ID" value="KAF7328621.1"/>
    <property type="molecule type" value="Genomic_DNA"/>
</dbReference>
<reference evidence="2" key="1">
    <citation type="submission" date="2020-05" db="EMBL/GenBank/DDBJ databases">
        <title>Mycena genomes resolve the evolution of fungal bioluminescence.</title>
        <authorList>
            <person name="Tsai I.J."/>
        </authorList>
    </citation>
    <scope>NUCLEOTIDE SEQUENCE</scope>
    <source>
        <strain evidence="2">160909Yilan</strain>
    </source>
</reference>
<organism evidence="2 3">
    <name type="scientific">Mycena sanguinolenta</name>
    <dbReference type="NCBI Taxonomy" id="230812"/>
    <lineage>
        <taxon>Eukaryota</taxon>
        <taxon>Fungi</taxon>
        <taxon>Dikarya</taxon>
        <taxon>Basidiomycota</taxon>
        <taxon>Agaricomycotina</taxon>
        <taxon>Agaricomycetes</taxon>
        <taxon>Agaricomycetidae</taxon>
        <taxon>Agaricales</taxon>
        <taxon>Marasmiineae</taxon>
        <taxon>Mycenaceae</taxon>
        <taxon>Mycena</taxon>
    </lineage>
</organism>